<feature type="compositionally biased region" description="Low complexity" evidence="1">
    <location>
        <begin position="9"/>
        <end position="18"/>
    </location>
</feature>
<feature type="compositionally biased region" description="Low complexity" evidence="1">
    <location>
        <begin position="26"/>
        <end position="43"/>
    </location>
</feature>
<comment type="caution">
    <text evidence="2">The sequence shown here is derived from an EMBL/GenBank/DDBJ whole genome shotgun (WGS) entry which is preliminary data.</text>
</comment>
<gene>
    <name evidence="2" type="ORF">B296_00058472</name>
</gene>
<dbReference type="EMBL" id="AMZH03028688">
    <property type="protein sequence ID" value="RRT33577.1"/>
    <property type="molecule type" value="Genomic_DNA"/>
</dbReference>
<organism evidence="2 3">
    <name type="scientific">Ensete ventricosum</name>
    <name type="common">Abyssinian banana</name>
    <name type="synonym">Musa ensete</name>
    <dbReference type="NCBI Taxonomy" id="4639"/>
    <lineage>
        <taxon>Eukaryota</taxon>
        <taxon>Viridiplantae</taxon>
        <taxon>Streptophyta</taxon>
        <taxon>Embryophyta</taxon>
        <taxon>Tracheophyta</taxon>
        <taxon>Spermatophyta</taxon>
        <taxon>Magnoliopsida</taxon>
        <taxon>Liliopsida</taxon>
        <taxon>Zingiberales</taxon>
        <taxon>Musaceae</taxon>
        <taxon>Ensete</taxon>
    </lineage>
</organism>
<feature type="region of interest" description="Disordered" evidence="1">
    <location>
        <begin position="9"/>
        <end position="43"/>
    </location>
</feature>
<dbReference type="Proteomes" id="UP000287651">
    <property type="component" value="Unassembled WGS sequence"/>
</dbReference>
<name>A0A426X286_ENSVE</name>
<evidence type="ECO:0000256" key="1">
    <source>
        <dbReference type="SAM" id="MobiDB-lite"/>
    </source>
</evidence>
<evidence type="ECO:0000313" key="3">
    <source>
        <dbReference type="Proteomes" id="UP000287651"/>
    </source>
</evidence>
<sequence length="197" mass="20519">MPRLTAIIASSTATKPTATPSPPSTSPSSTIEPESSTIPPAARATAASAAIPVPSAAAAAAASALDVGSVGPGDVDCLGAAVIALGDQELDDLSLGEGTITLCLDGRLVDEEILTAVVRRDEAEPLGAVEPLHRAPRSPVRLRHRNRRNPNPKTVERKLPVFPPPLRSILMEAQLWASYGWGKRDRTVNRTLTVGSA</sequence>
<evidence type="ECO:0000313" key="2">
    <source>
        <dbReference type="EMBL" id="RRT33577.1"/>
    </source>
</evidence>
<dbReference type="AlphaFoldDB" id="A0A426X286"/>
<reference evidence="2 3" key="1">
    <citation type="journal article" date="2014" name="Agronomy (Basel)">
        <title>A Draft Genome Sequence for Ensete ventricosum, the Drought-Tolerant Tree Against Hunger.</title>
        <authorList>
            <person name="Harrison J."/>
            <person name="Moore K.A."/>
            <person name="Paszkiewicz K."/>
            <person name="Jones T."/>
            <person name="Grant M."/>
            <person name="Ambacheew D."/>
            <person name="Muzemil S."/>
            <person name="Studholme D.J."/>
        </authorList>
    </citation>
    <scope>NUCLEOTIDE SEQUENCE [LARGE SCALE GENOMIC DNA]</scope>
</reference>
<proteinExistence type="predicted"/>
<protein>
    <submittedName>
        <fullName evidence="2">Uncharacterized protein</fullName>
    </submittedName>
</protein>
<accession>A0A426X286</accession>